<reference evidence="1 2" key="1">
    <citation type="submission" date="2024-11" db="EMBL/GenBank/DDBJ databases">
        <authorList>
            <person name="Heng Y.C."/>
            <person name="Lim A.C.H."/>
            <person name="Lee J.K.Y."/>
            <person name="Kittelmann S."/>
        </authorList>
    </citation>
    <scope>NUCLEOTIDE SEQUENCE [LARGE SCALE GENOMIC DNA]</scope>
    <source>
        <strain evidence="1 2">WILCCON 0202</strain>
    </source>
</reference>
<organism evidence="1 2">
    <name type="scientific">Candidatus Clostridium radicumherbarum</name>
    <dbReference type="NCBI Taxonomy" id="3381662"/>
    <lineage>
        <taxon>Bacteria</taxon>
        <taxon>Bacillati</taxon>
        <taxon>Bacillota</taxon>
        <taxon>Clostridia</taxon>
        <taxon>Eubacteriales</taxon>
        <taxon>Clostridiaceae</taxon>
        <taxon>Clostridium</taxon>
    </lineage>
</organism>
<name>A0ABW8U2Q0_9CLOT</name>
<evidence type="ECO:0000313" key="1">
    <source>
        <dbReference type="EMBL" id="MFL0270122.1"/>
    </source>
</evidence>
<gene>
    <name evidence="1" type="ORF">ACJDUH_18745</name>
</gene>
<evidence type="ECO:0000313" key="2">
    <source>
        <dbReference type="Proteomes" id="UP001623661"/>
    </source>
</evidence>
<comment type="caution">
    <text evidence="1">The sequence shown here is derived from an EMBL/GenBank/DDBJ whole genome shotgun (WGS) entry which is preliminary data.</text>
</comment>
<keyword evidence="2" id="KW-1185">Reference proteome</keyword>
<proteinExistence type="predicted"/>
<accession>A0ABW8U2Q0</accession>
<dbReference type="EMBL" id="JBJHZY010000006">
    <property type="protein sequence ID" value="MFL0270122.1"/>
    <property type="molecule type" value="Genomic_DNA"/>
</dbReference>
<protein>
    <submittedName>
        <fullName evidence="1">Uncharacterized protein</fullName>
    </submittedName>
</protein>
<dbReference type="Proteomes" id="UP001623661">
    <property type="component" value="Unassembled WGS sequence"/>
</dbReference>
<sequence length="203" mass="24341">MFRDKYILAKKQKMEEVKSMIVTCDPKVRMSYIYLQQPKEINPVWMESCNIKSYLEGDKPEIPYIFGDKKIQDKLMHLSLREKTYLEDLDVEFEEEYLNDKENGYINGIELRLGKKELINLFKDKVFKLYETEYLGRKFLFLSLDYIENIFDENNVIYAANSNRDVYYIVAVEDKVCYIKAIISSRDDLYNLVYLKVPNFILY</sequence>
<dbReference type="RefSeq" id="WP_406766754.1">
    <property type="nucleotide sequence ID" value="NZ_JBJHZY010000006.1"/>
</dbReference>